<dbReference type="Gene3D" id="3.30.70.20">
    <property type="match status" value="1"/>
</dbReference>
<comment type="catalytic activity">
    <reaction evidence="13 14">
        <text>indole-3-pyruvate + 2 oxidized [2Fe-2S]-[ferredoxin] + CoA = (indol-3-yl)acetyl-CoA + 2 reduced [2Fe-2S]-[ferredoxin] + CO2 + H(+)</text>
        <dbReference type="Rhea" id="RHEA:12645"/>
        <dbReference type="Rhea" id="RHEA-COMP:10000"/>
        <dbReference type="Rhea" id="RHEA-COMP:10001"/>
        <dbReference type="ChEBI" id="CHEBI:15378"/>
        <dbReference type="ChEBI" id="CHEBI:16526"/>
        <dbReference type="ChEBI" id="CHEBI:17640"/>
        <dbReference type="ChEBI" id="CHEBI:33737"/>
        <dbReference type="ChEBI" id="CHEBI:33738"/>
        <dbReference type="ChEBI" id="CHEBI:57271"/>
        <dbReference type="ChEBI" id="CHEBI:57287"/>
        <dbReference type="EC" id="1.2.7.8"/>
    </reaction>
</comment>
<dbReference type="GO" id="GO:0051539">
    <property type="term" value="F:4 iron, 4 sulfur cluster binding"/>
    <property type="evidence" value="ECO:0007669"/>
    <property type="project" value="UniProtKB-UniRule"/>
</dbReference>
<dbReference type="PIRSF" id="PIRSF006439">
    <property type="entry name" value="Indolepyruvate_ferr_oxidored"/>
    <property type="match status" value="1"/>
</dbReference>
<evidence type="ECO:0000256" key="7">
    <source>
        <dbReference type="ARBA" id="ARBA00022723"/>
    </source>
</evidence>
<evidence type="ECO:0000256" key="5">
    <source>
        <dbReference type="ARBA" id="ARBA00022448"/>
    </source>
</evidence>
<reference evidence="17 18" key="1">
    <citation type="submission" date="2016-12" db="EMBL/GenBank/DDBJ databases">
        <title>Genome sequencing of Methylocaldum marinum.</title>
        <authorList>
            <person name="Takeuchi M."/>
            <person name="Kamagata Y."/>
            <person name="Hiraoka S."/>
            <person name="Oshima K."/>
            <person name="Hattori M."/>
            <person name="Iwasaki W."/>
        </authorList>
    </citation>
    <scope>NUCLEOTIDE SEQUENCE [LARGE SCALE GENOMIC DNA]</scope>
    <source>
        <strain evidence="17 18">S8</strain>
    </source>
</reference>
<dbReference type="Proteomes" id="UP000266313">
    <property type="component" value="Chromosome"/>
</dbReference>
<dbReference type="SUPFAM" id="SSF52922">
    <property type="entry name" value="TK C-terminal domain-like"/>
    <property type="match status" value="1"/>
</dbReference>
<feature type="binding site" evidence="15">
    <location>
        <position position="554"/>
    </location>
    <ligand>
        <name>[4Fe-4S] cluster</name>
        <dbReference type="ChEBI" id="CHEBI:49883"/>
        <label>1</label>
    </ligand>
</feature>
<keyword evidence="5 14" id="KW-0813">Transport</keyword>
<dbReference type="Pfam" id="PF02775">
    <property type="entry name" value="TPP_enzyme_C"/>
    <property type="match status" value="1"/>
</dbReference>
<dbReference type="AlphaFoldDB" id="A0A250KU49"/>
<comment type="cofactor">
    <cofactor evidence="14 15">
        <name>[4Fe-4S] cluster</name>
        <dbReference type="ChEBI" id="CHEBI:49883"/>
    </cofactor>
    <text evidence="14 15">Binds 2 [4Fe-4S] clusters. In this family the first cluster has a non-standard and varying [4Fe-4S] binding motif CX(2)CX(2)CX(4-5)CP.</text>
</comment>
<feature type="binding site" evidence="15">
    <location>
        <position position="591"/>
    </location>
    <ligand>
        <name>[4Fe-4S] cluster</name>
        <dbReference type="ChEBI" id="CHEBI:49883"/>
        <label>2</label>
    </ligand>
</feature>
<dbReference type="PANTHER" id="PTHR43710:SF5">
    <property type="entry name" value="INDOLEPYRUVATE FERREDOXIN OXIDOREDUCTASE ALPHA SUBUNIT"/>
    <property type="match status" value="1"/>
</dbReference>
<evidence type="ECO:0000256" key="6">
    <source>
        <dbReference type="ARBA" id="ARBA00022485"/>
    </source>
</evidence>
<dbReference type="Gene3D" id="3.40.50.970">
    <property type="match status" value="2"/>
</dbReference>
<feature type="binding site" evidence="15">
    <location>
        <position position="562"/>
    </location>
    <ligand>
        <name>[4Fe-4S] cluster</name>
        <dbReference type="ChEBI" id="CHEBI:49883"/>
        <label>2</label>
    </ligand>
</feature>
<feature type="binding site" evidence="15">
    <location>
        <position position="585"/>
    </location>
    <ligand>
        <name>[4Fe-4S] cluster</name>
        <dbReference type="ChEBI" id="CHEBI:49883"/>
        <label>2</label>
    </ligand>
</feature>
<dbReference type="PANTHER" id="PTHR43710">
    <property type="entry name" value="2-HYDROXYACYL-COA LYASE"/>
    <property type="match status" value="1"/>
</dbReference>
<dbReference type="GO" id="GO:0030976">
    <property type="term" value="F:thiamine pyrophosphate binding"/>
    <property type="evidence" value="ECO:0007669"/>
    <property type="project" value="InterPro"/>
</dbReference>
<dbReference type="GO" id="GO:0043805">
    <property type="term" value="F:indolepyruvate ferredoxin oxidoreductase activity"/>
    <property type="evidence" value="ECO:0007669"/>
    <property type="project" value="UniProtKB-UniRule"/>
</dbReference>
<dbReference type="SUPFAM" id="SSF52518">
    <property type="entry name" value="Thiamin diphosphate-binding fold (THDP-binding)"/>
    <property type="match status" value="2"/>
</dbReference>
<sequence length="646" mass="70515">MAFLNGCEAVARGAWEAGAAFVGSYPGSPVTGVVEGLLRFPEIKTQWMANEKVALEAAIGAAHAGQRALAVMKHVGLNVAADPFFNVAYTGTRGGLVIVVGDDPGAKASQNEQDTRQLAQAAHVPVLEPSDIDEALIFPRLAFEISEQFDVPVVVRVTTPICYGTSRTVMGARRQVLPNLGFAAPIEKYLLLPAFVPARHKDLVRRIDRLANGHWSRWFMQTLMPAERLEKYPYGIVVTGFPYHAVREPFEGRAPILKVGMSYPLNEEAILEFAARCDRILVVEESSRFLEQRIRALGVNVAARPHFDGVGEFSLKHLESPDIPEIAERLQERIGHKRIVIPIRHQATTPESHSGLPLPPRPPGFCAGCSHRGIFYTLGKRDLYVVGDIGCYTLGALEPHGALHANLCMGASLGILQGYLAAMGPEAARSCIAVIGDSTFFHSGIPSLLTAVTAKIPGTILILDNAGTAMTGFQLTNRPLKRDDWERLLHALGVPEFAVVDALDVDQLESTLDAFLASDRLSVMVVKGDCVQGLPRKGPTNYRYTIKTDLCTQCGECLKVDCPAIVPSWDRQTARLDSVAISTECIGCGLCSQSCPEHAIIPRTLSFKSSVLTRMIAPVPWHRVIRRLRAIPPIRKLLNAFEKETH</sequence>
<dbReference type="Pfam" id="PF01855">
    <property type="entry name" value="POR_N"/>
    <property type="match status" value="1"/>
</dbReference>
<evidence type="ECO:0000256" key="15">
    <source>
        <dbReference type="PIRSR" id="PIRSR006439-50"/>
    </source>
</evidence>
<dbReference type="EMBL" id="AP017928">
    <property type="protein sequence ID" value="BBA35147.1"/>
    <property type="molecule type" value="Genomic_DNA"/>
</dbReference>
<feature type="domain" description="4Fe-4S ferredoxin-type" evidence="16">
    <location>
        <begin position="542"/>
        <end position="572"/>
    </location>
</feature>
<evidence type="ECO:0000256" key="8">
    <source>
        <dbReference type="ARBA" id="ARBA00022982"/>
    </source>
</evidence>
<accession>A0A250KU49</accession>
<keyword evidence="11 14" id="KW-0411">Iron-sulfur</keyword>
<dbReference type="CDD" id="cd02008">
    <property type="entry name" value="TPP_IOR_alpha"/>
    <property type="match status" value="1"/>
</dbReference>
<evidence type="ECO:0000259" key="16">
    <source>
        <dbReference type="PROSITE" id="PS51379"/>
    </source>
</evidence>
<evidence type="ECO:0000256" key="2">
    <source>
        <dbReference type="ARBA" id="ARBA00011238"/>
    </source>
</evidence>
<keyword evidence="9 14" id="KW-0560">Oxidoreductase</keyword>
<dbReference type="InterPro" id="IPR017900">
    <property type="entry name" value="4Fe4S_Fe_S_CS"/>
</dbReference>
<dbReference type="InterPro" id="IPR017721">
    <property type="entry name" value="IorA"/>
</dbReference>
<dbReference type="FunFam" id="3.40.50.970:FF:000039">
    <property type="entry name" value="Indolepyruvate oxidoreductase subunit IorA"/>
    <property type="match status" value="1"/>
</dbReference>
<feature type="binding site" evidence="15">
    <location>
        <position position="588"/>
    </location>
    <ligand>
        <name>[4Fe-4S] cluster</name>
        <dbReference type="ChEBI" id="CHEBI:49883"/>
        <label>2</label>
    </ligand>
</feature>
<dbReference type="EC" id="1.2.7.8" evidence="3 14"/>
<evidence type="ECO:0000313" key="18">
    <source>
        <dbReference type="Proteomes" id="UP000266313"/>
    </source>
</evidence>
<keyword evidence="18" id="KW-1185">Reference proteome</keyword>
<keyword evidence="8 14" id="KW-0249">Electron transport</keyword>
<comment type="function">
    <text evidence="1 14">Catalyzes the ferredoxin-dependent oxidative decarboxylation of arylpyruvates.</text>
</comment>
<dbReference type="PROSITE" id="PS51379">
    <property type="entry name" value="4FE4S_FER_2"/>
    <property type="match status" value="2"/>
</dbReference>
<dbReference type="InterPro" id="IPR002880">
    <property type="entry name" value="Pyrv_Fd/Flavodoxin_OxRdtase_N"/>
</dbReference>
<dbReference type="Pfam" id="PF13187">
    <property type="entry name" value="Fer4_9"/>
    <property type="match status" value="1"/>
</dbReference>
<feature type="binding site" evidence="15">
    <location>
        <position position="551"/>
    </location>
    <ligand>
        <name>[4Fe-4S] cluster</name>
        <dbReference type="ChEBI" id="CHEBI:49883"/>
        <label>1</label>
    </ligand>
</feature>
<protein>
    <recommendedName>
        <fullName evidence="4 14">Indolepyruvate oxidoreductase subunit IorA</fullName>
        <shortName evidence="14">IOR</shortName>
        <ecNumber evidence="3 14">1.2.7.8</ecNumber>
    </recommendedName>
    <alternativeName>
        <fullName evidence="12 14">Indolepyruvate ferredoxin oxidoreductase subunit alpha</fullName>
    </alternativeName>
</protein>
<keyword evidence="6 14" id="KW-0004">4Fe-4S</keyword>
<evidence type="ECO:0000256" key="13">
    <source>
        <dbReference type="ARBA" id="ARBA00048332"/>
    </source>
</evidence>
<dbReference type="KEGG" id="mmai:sS8_3204"/>
<dbReference type="GO" id="GO:0046872">
    <property type="term" value="F:metal ion binding"/>
    <property type="evidence" value="ECO:0007669"/>
    <property type="project" value="UniProtKB-UniRule"/>
</dbReference>
<evidence type="ECO:0000256" key="10">
    <source>
        <dbReference type="ARBA" id="ARBA00023004"/>
    </source>
</evidence>
<dbReference type="PROSITE" id="PS00198">
    <property type="entry name" value="4FE4S_FER_1"/>
    <property type="match status" value="1"/>
</dbReference>
<gene>
    <name evidence="17" type="ORF">sS8_3204</name>
</gene>
<dbReference type="RefSeq" id="WP_170161104.1">
    <property type="nucleotide sequence ID" value="NZ_AP017928.1"/>
</dbReference>
<keyword evidence="10 14" id="KW-0408">Iron</keyword>
<evidence type="ECO:0000256" key="3">
    <source>
        <dbReference type="ARBA" id="ARBA00012812"/>
    </source>
</evidence>
<evidence type="ECO:0000313" key="17">
    <source>
        <dbReference type="EMBL" id="BBA35147.1"/>
    </source>
</evidence>
<dbReference type="InterPro" id="IPR017896">
    <property type="entry name" value="4Fe4S_Fe-S-bd"/>
</dbReference>
<evidence type="ECO:0000256" key="1">
    <source>
        <dbReference type="ARBA" id="ARBA00002995"/>
    </source>
</evidence>
<feature type="domain" description="4Fe-4S ferredoxin-type" evidence="16">
    <location>
        <begin position="577"/>
        <end position="605"/>
    </location>
</feature>
<dbReference type="CDD" id="cd07034">
    <property type="entry name" value="TPP_PYR_PFOR_IOR-alpha_like"/>
    <property type="match status" value="1"/>
</dbReference>
<evidence type="ECO:0000256" key="4">
    <source>
        <dbReference type="ARBA" id="ARBA00017710"/>
    </source>
</evidence>
<dbReference type="InterPro" id="IPR009014">
    <property type="entry name" value="Transketo_C/PFOR_II"/>
</dbReference>
<dbReference type="InterPro" id="IPR029061">
    <property type="entry name" value="THDP-binding"/>
</dbReference>
<proteinExistence type="predicted"/>
<evidence type="ECO:0000256" key="11">
    <source>
        <dbReference type="ARBA" id="ARBA00023014"/>
    </source>
</evidence>
<comment type="subunit">
    <text evidence="2">Heterodimer of the IorA and IorB subunits.</text>
</comment>
<feature type="binding site" evidence="15">
    <location>
        <position position="557"/>
    </location>
    <ligand>
        <name>[4Fe-4S] cluster</name>
        <dbReference type="ChEBI" id="CHEBI:49883"/>
        <label>1</label>
    </ligand>
</feature>
<evidence type="ECO:0000256" key="12">
    <source>
        <dbReference type="ARBA" id="ARBA00030514"/>
    </source>
</evidence>
<organism evidence="17 18">
    <name type="scientific">Methylocaldum marinum</name>
    <dbReference type="NCBI Taxonomy" id="1432792"/>
    <lineage>
        <taxon>Bacteria</taxon>
        <taxon>Pseudomonadati</taxon>
        <taxon>Pseudomonadota</taxon>
        <taxon>Gammaproteobacteria</taxon>
        <taxon>Methylococcales</taxon>
        <taxon>Methylococcaceae</taxon>
        <taxon>Methylocaldum</taxon>
    </lineage>
</organism>
<keyword evidence="7 14" id="KW-0479">Metal-binding</keyword>
<dbReference type="SUPFAM" id="SSF54862">
    <property type="entry name" value="4Fe-4S ferredoxins"/>
    <property type="match status" value="1"/>
</dbReference>
<dbReference type="InterPro" id="IPR011766">
    <property type="entry name" value="TPP_enzyme_TPP-bd"/>
</dbReference>
<dbReference type="InterPro" id="IPR045025">
    <property type="entry name" value="HACL1-like"/>
</dbReference>
<name>A0A250KU49_9GAMM</name>
<evidence type="ECO:0000256" key="14">
    <source>
        <dbReference type="PIRNR" id="PIRNR006439"/>
    </source>
</evidence>
<evidence type="ECO:0000256" key="9">
    <source>
        <dbReference type="ARBA" id="ARBA00023002"/>
    </source>
</evidence>
<dbReference type="GO" id="GO:0044281">
    <property type="term" value="P:small molecule metabolic process"/>
    <property type="evidence" value="ECO:0007669"/>
    <property type="project" value="UniProtKB-ARBA"/>
</dbReference>
<keyword evidence="17" id="KW-0670">Pyruvate</keyword>
<feature type="binding site" evidence="15">
    <location>
        <position position="595"/>
    </location>
    <ligand>
        <name>[4Fe-4S] cluster</name>
        <dbReference type="ChEBI" id="CHEBI:49883"/>
        <label>1</label>
    </ligand>
</feature>